<dbReference type="InterPro" id="IPR029752">
    <property type="entry name" value="D-isomer_DH_CS1"/>
</dbReference>
<accession>M3G4R4</accession>
<gene>
    <name evidence="7" type="primary">pdxB_2</name>
    <name evidence="7" type="ORF">LEP1GSC188_4675</name>
</gene>
<evidence type="ECO:0000256" key="1">
    <source>
        <dbReference type="ARBA" id="ARBA00005854"/>
    </source>
</evidence>
<dbReference type="AlphaFoldDB" id="M3G4R4"/>
<dbReference type="Proteomes" id="UP000011770">
    <property type="component" value="Unassembled WGS sequence"/>
</dbReference>
<name>M3G4R4_9LEPT</name>
<dbReference type="InterPro" id="IPR006139">
    <property type="entry name" value="D-isomer_2_OHA_DH_cat_dom"/>
</dbReference>
<proteinExistence type="inferred from homology"/>
<comment type="caution">
    <text evidence="7">The sequence shown here is derived from an EMBL/GenBank/DDBJ whole genome shotgun (WGS) entry which is preliminary data.</text>
</comment>
<keyword evidence="3" id="KW-0520">NAD</keyword>
<dbReference type="PROSITE" id="PS00671">
    <property type="entry name" value="D_2_HYDROXYACID_DH_3"/>
    <property type="match status" value="1"/>
</dbReference>
<keyword evidence="2 4" id="KW-0560">Oxidoreductase</keyword>
<evidence type="ECO:0000313" key="7">
    <source>
        <dbReference type="EMBL" id="EMF80964.1"/>
    </source>
</evidence>
<evidence type="ECO:0000313" key="8">
    <source>
        <dbReference type="Proteomes" id="UP000011770"/>
    </source>
</evidence>
<dbReference type="SUPFAM" id="SSF51735">
    <property type="entry name" value="NAD(P)-binding Rossmann-fold domains"/>
    <property type="match status" value="1"/>
</dbReference>
<evidence type="ECO:0000259" key="5">
    <source>
        <dbReference type="Pfam" id="PF00389"/>
    </source>
</evidence>
<comment type="similarity">
    <text evidence="1 4">Belongs to the D-isomer specific 2-hydroxyacid dehydrogenase family.</text>
</comment>
<dbReference type="GO" id="GO:0051287">
    <property type="term" value="F:NAD binding"/>
    <property type="evidence" value="ECO:0007669"/>
    <property type="project" value="InterPro"/>
</dbReference>
<dbReference type="GO" id="GO:0033711">
    <property type="term" value="F:4-phosphoerythronate dehydrogenase activity"/>
    <property type="evidence" value="ECO:0007669"/>
    <property type="project" value="UniProtKB-EC"/>
</dbReference>
<feature type="domain" description="D-isomer specific 2-hydroxyacid dehydrogenase catalytic" evidence="5">
    <location>
        <begin position="64"/>
        <end position="142"/>
    </location>
</feature>
<reference evidence="7 8" key="1">
    <citation type="submission" date="2013-01" db="EMBL/GenBank/DDBJ databases">
        <authorList>
            <person name="Harkins D.M."/>
            <person name="Durkin A.S."/>
            <person name="Brinkac L.M."/>
            <person name="Haft D.H."/>
            <person name="Selengut J.D."/>
            <person name="Sanka R."/>
            <person name="DePew J."/>
            <person name="Purushe J."/>
            <person name="Tulsiani S.M."/>
            <person name="Graham G.C."/>
            <person name="Burns M.-A."/>
            <person name="Dohnt M.F."/>
            <person name="Smythe L.D."/>
            <person name="McKay D.B."/>
            <person name="Craig S.B."/>
            <person name="Vinetz J.M."/>
            <person name="Sutton G.G."/>
            <person name="Nierman W.C."/>
            <person name="Fouts D.E."/>
        </authorList>
    </citation>
    <scope>NUCLEOTIDE SEQUENCE [LARGE SCALE GENOMIC DNA]</scope>
    <source>
        <strain evidence="7 8">LT2116</strain>
    </source>
</reference>
<evidence type="ECO:0000256" key="2">
    <source>
        <dbReference type="ARBA" id="ARBA00023002"/>
    </source>
</evidence>
<dbReference type="PROSITE" id="PS00065">
    <property type="entry name" value="D_2_HYDROXYACID_DH_1"/>
    <property type="match status" value="1"/>
</dbReference>
<dbReference type="Gene3D" id="3.40.50.720">
    <property type="entry name" value="NAD(P)-binding Rossmann-like Domain"/>
    <property type="match status" value="2"/>
</dbReference>
<organism evidence="7 8">
    <name type="scientific">Leptospira weilii serovar Topaz str. LT2116</name>
    <dbReference type="NCBI Taxonomy" id="1088540"/>
    <lineage>
        <taxon>Bacteria</taxon>
        <taxon>Pseudomonadati</taxon>
        <taxon>Spirochaetota</taxon>
        <taxon>Spirochaetia</taxon>
        <taxon>Leptospirales</taxon>
        <taxon>Leptospiraceae</taxon>
        <taxon>Leptospira</taxon>
    </lineage>
</organism>
<dbReference type="CDD" id="cd05198">
    <property type="entry name" value="formate_dh_like"/>
    <property type="match status" value="1"/>
</dbReference>
<evidence type="ECO:0000256" key="4">
    <source>
        <dbReference type="RuleBase" id="RU003719"/>
    </source>
</evidence>
<protein>
    <submittedName>
        <fullName evidence="7">4-phosphoerythronate dehydrogenase</fullName>
        <ecNumber evidence="7">1.1.1.290</ecNumber>
    </submittedName>
</protein>
<sequence>MSDEKSINIDTKFDLKLAEILIKEGYSKNKPKILEKIEIEVHAKKGLPKILLTCPLHFLPEVKKQVIQDWNCVIASAPNKEKVIELLNDGVEIWVCNPSPMYMIDESVLKGLTKLKILATPSTGSNHIDKEYCKKNGIKILALKDTEFVKNIYASSEYTFALMLSLIRNIPFSAESARRGFWRDVEDQFRGHEFNMLSLGIIGYGRIGSNLARYSHSMISKIYAYDPYVSIKDTYVMQEDDYKSLLAKSDIIAICVHLDDKTNGMIDESWFQLMKQGVYFLNTSRGEIIDEHALIANLKSGKIKSAALDVISNEQNPDKIDHLIVQYARNNNNLILTPHIAGLTYESEAKAAKFILNMVKESLAEK</sequence>
<evidence type="ECO:0000256" key="3">
    <source>
        <dbReference type="ARBA" id="ARBA00023027"/>
    </source>
</evidence>
<dbReference type="Pfam" id="PF02826">
    <property type="entry name" value="2-Hacid_dh_C"/>
    <property type="match status" value="1"/>
</dbReference>
<dbReference type="InterPro" id="IPR036291">
    <property type="entry name" value="NAD(P)-bd_dom_sf"/>
</dbReference>
<feature type="domain" description="D-isomer specific 2-hydroxyacid dehydrogenase NAD-binding" evidence="6">
    <location>
        <begin position="160"/>
        <end position="341"/>
    </location>
</feature>
<dbReference type="EC" id="1.1.1.290" evidence="7"/>
<dbReference type="InterPro" id="IPR029753">
    <property type="entry name" value="D-isomer_DH_CS"/>
</dbReference>
<dbReference type="InterPro" id="IPR050418">
    <property type="entry name" value="D-iso_2-hydroxyacid_DH_PdxB"/>
</dbReference>
<dbReference type="PANTHER" id="PTHR43761:SF1">
    <property type="entry name" value="D-ISOMER SPECIFIC 2-HYDROXYACID DEHYDROGENASE CATALYTIC DOMAIN-CONTAINING PROTEIN-RELATED"/>
    <property type="match status" value="1"/>
</dbReference>
<dbReference type="SUPFAM" id="SSF52283">
    <property type="entry name" value="Formate/glycerate dehydrogenase catalytic domain-like"/>
    <property type="match status" value="1"/>
</dbReference>
<dbReference type="Pfam" id="PF00389">
    <property type="entry name" value="2-Hacid_dh"/>
    <property type="match status" value="1"/>
</dbReference>
<dbReference type="InterPro" id="IPR006140">
    <property type="entry name" value="D-isomer_DH_NAD-bd"/>
</dbReference>
<dbReference type="PANTHER" id="PTHR43761">
    <property type="entry name" value="D-ISOMER SPECIFIC 2-HYDROXYACID DEHYDROGENASE FAMILY PROTEIN (AFU_ORTHOLOGUE AFUA_1G13630)"/>
    <property type="match status" value="1"/>
</dbReference>
<evidence type="ECO:0000259" key="6">
    <source>
        <dbReference type="Pfam" id="PF02826"/>
    </source>
</evidence>
<dbReference type="EMBL" id="AHOR02000042">
    <property type="protein sequence ID" value="EMF80964.1"/>
    <property type="molecule type" value="Genomic_DNA"/>
</dbReference>